<dbReference type="InterPro" id="IPR001647">
    <property type="entry name" value="HTH_TetR"/>
</dbReference>
<proteinExistence type="predicted"/>
<dbReference type="PANTHER" id="PTHR43479:SF11">
    <property type="entry name" value="ACREF_ENVCD OPERON REPRESSOR-RELATED"/>
    <property type="match status" value="1"/>
</dbReference>
<protein>
    <submittedName>
        <fullName evidence="4">TetR/AcrR family transcriptional regulator</fullName>
    </submittedName>
</protein>
<organism evidence="4 5">
    <name type="scientific">Mucilaginibacter litoreus</name>
    <dbReference type="NCBI Taxonomy" id="1048221"/>
    <lineage>
        <taxon>Bacteria</taxon>
        <taxon>Pseudomonadati</taxon>
        <taxon>Bacteroidota</taxon>
        <taxon>Sphingobacteriia</taxon>
        <taxon>Sphingobacteriales</taxon>
        <taxon>Sphingobacteriaceae</taxon>
        <taxon>Mucilaginibacter</taxon>
    </lineage>
</organism>
<name>A0ABW3AXR6_9SPHI</name>
<evidence type="ECO:0000313" key="4">
    <source>
        <dbReference type="EMBL" id="MFD0795813.1"/>
    </source>
</evidence>
<feature type="domain" description="HTH tetR-type" evidence="3">
    <location>
        <begin position="6"/>
        <end position="66"/>
    </location>
</feature>
<dbReference type="EMBL" id="JBHTHZ010000014">
    <property type="protein sequence ID" value="MFD0795813.1"/>
    <property type="molecule type" value="Genomic_DNA"/>
</dbReference>
<accession>A0ABW3AXR6</accession>
<dbReference type="SUPFAM" id="SSF46689">
    <property type="entry name" value="Homeodomain-like"/>
    <property type="match status" value="1"/>
</dbReference>
<dbReference type="Pfam" id="PF00440">
    <property type="entry name" value="TetR_N"/>
    <property type="match status" value="1"/>
</dbReference>
<keyword evidence="5" id="KW-1185">Reference proteome</keyword>
<evidence type="ECO:0000313" key="5">
    <source>
        <dbReference type="Proteomes" id="UP001597010"/>
    </source>
</evidence>
<dbReference type="InterPro" id="IPR009057">
    <property type="entry name" value="Homeodomain-like_sf"/>
</dbReference>
<dbReference type="PANTHER" id="PTHR43479">
    <property type="entry name" value="ACREF/ENVCD OPERON REPRESSOR-RELATED"/>
    <property type="match status" value="1"/>
</dbReference>
<dbReference type="Gene3D" id="1.10.357.10">
    <property type="entry name" value="Tetracycline Repressor, domain 2"/>
    <property type="match status" value="1"/>
</dbReference>
<dbReference type="InterPro" id="IPR050624">
    <property type="entry name" value="HTH-type_Tx_Regulator"/>
</dbReference>
<feature type="DNA-binding region" description="H-T-H motif" evidence="2">
    <location>
        <begin position="29"/>
        <end position="48"/>
    </location>
</feature>
<keyword evidence="1 2" id="KW-0238">DNA-binding</keyword>
<evidence type="ECO:0000256" key="2">
    <source>
        <dbReference type="PROSITE-ProRule" id="PRU00335"/>
    </source>
</evidence>
<dbReference type="Proteomes" id="UP001597010">
    <property type="component" value="Unassembled WGS sequence"/>
</dbReference>
<sequence>MRIRNIDKVLLVKQKAIELIVKDGLEGFSMNKLAKACKISVATLYIYYQDRDDLIINIAVEEGKKMSEALLKNFDPAMGFEEGLRIQWTNRYQYMQENPSMNLFFDQLRSSSYQEKFLKSFLSDFKIVMGKFMQNVIARGEVEEMPFEAYWSVAFSPLYSLVRFDQEGQSLGGQPFKMTDKVLWKTFDLVIRALKK</sequence>
<evidence type="ECO:0000256" key="1">
    <source>
        <dbReference type="ARBA" id="ARBA00023125"/>
    </source>
</evidence>
<comment type="caution">
    <text evidence="4">The sequence shown here is derived from an EMBL/GenBank/DDBJ whole genome shotgun (WGS) entry which is preliminary data.</text>
</comment>
<gene>
    <name evidence="4" type="ORF">ACFQZX_19480</name>
</gene>
<reference evidence="5" key="1">
    <citation type="journal article" date="2019" name="Int. J. Syst. Evol. Microbiol.">
        <title>The Global Catalogue of Microorganisms (GCM) 10K type strain sequencing project: providing services to taxonomists for standard genome sequencing and annotation.</title>
        <authorList>
            <consortium name="The Broad Institute Genomics Platform"/>
            <consortium name="The Broad Institute Genome Sequencing Center for Infectious Disease"/>
            <person name="Wu L."/>
            <person name="Ma J."/>
        </authorList>
    </citation>
    <scope>NUCLEOTIDE SEQUENCE [LARGE SCALE GENOMIC DNA]</scope>
    <source>
        <strain evidence="5">CCUG 61484</strain>
    </source>
</reference>
<evidence type="ECO:0000259" key="3">
    <source>
        <dbReference type="PROSITE" id="PS50977"/>
    </source>
</evidence>
<dbReference type="RefSeq" id="WP_377118579.1">
    <property type="nucleotide sequence ID" value="NZ_JBHTHZ010000014.1"/>
</dbReference>
<dbReference type="PROSITE" id="PS50977">
    <property type="entry name" value="HTH_TETR_2"/>
    <property type="match status" value="1"/>
</dbReference>